<dbReference type="Pfam" id="PF22264">
    <property type="entry name" value="DUF6952"/>
    <property type="match status" value="1"/>
</dbReference>
<protein>
    <submittedName>
        <fullName evidence="1">Uncharacterized protein</fullName>
    </submittedName>
</protein>
<dbReference type="OrthoDB" id="1149088at2"/>
<dbReference type="Proteomes" id="UP000035900">
    <property type="component" value="Unassembled WGS sequence"/>
</dbReference>
<keyword evidence="2" id="KW-1185">Reference proteome</keyword>
<accession>A0A0J7J2Y3</accession>
<dbReference type="STRING" id="1304281.ACM44_01270"/>
<proteinExistence type="predicted"/>
<dbReference type="PATRIC" id="fig|1304281.5.peg.269"/>
<reference evidence="1 2" key="1">
    <citation type="journal article" date="2004" name="Int. J. Syst. Evol. Microbiol.">
        <title>Kaistella koreensis gen. nov., sp. nov., a novel member of the Chryseobacterium-Bergeyella-Riemerella branch.</title>
        <authorList>
            <person name="Kim M.K."/>
            <person name="Im W.T."/>
            <person name="Shin Y.K."/>
            <person name="Lim J.H."/>
            <person name="Kim S.H."/>
            <person name="Lee B.C."/>
            <person name="Park M.Y."/>
            <person name="Lee K.Y."/>
            <person name="Lee S.T."/>
        </authorList>
    </citation>
    <scope>NUCLEOTIDE SEQUENCE [LARGE SCALE GENOMIC DNA]</scope>
    <source>
        <strain evidence="1 2">CCUG 49689</strain>
    </source>
</reference>
<dbReference type="RefSeq" id="WP_048498305.1">
    <property type="nucleotide sequence ID" value="NZ_LFNG01000002.1"/>
</dbReference>
<organism evidence="1 2">
    <name type="scientific">Chryseobacterium koreense CCUG 49689</name>
    <dbReference type="NCBI Taxonomy" id="1304281"/>
    <lineage>
        <taxon>Bacteria</taxon>
        <taxon>Pseudomonadati</taxon>
        <taxon>Bacteroidota</taxon>
        <taxon>Flavobacteriia</taxon>
        <taxon>Flavobacteriales</taxon>
        <taxon>Weeksellaceae</taxon>
        <taxon>Chryseobacterium group</taxon>
        <taxon>Chryseobacterium</taxon>
    </lineage>
</organism>
<dbReference type="InterPro" id="IPR053810">
    <property type="entry name" value="DUF6952"/>
</dbReference>
<dbReference type="AlphaFoldDB" id="A0A0J7J2Y3"/>
<gene>
    <name evidence="1" type="ORF">ACM44_01270</name>
</gene>
<name>A0A0J7J2Y3_9FLAO</name>
<comment type="caution">
    <text evidence="1">The sequence shown here is derived from an EMBL/GenBank/DDBJ whole genome shotgun (WGS) entry which is preliminary data.</text>
</comment>
<sequence>MKLPIIRQFYQNQTPENLETALEVLESFSEFRGTTEEDLNVVGEMITDICGALEVHQNVKNGMSERDALNGFAQKVIGSIDKS</sequence>
<dbReference type="EMBL" id="LFNG01000002">
    <property type="protein sequence ID" value="KMQ72401.1"/>
    <property type="molecule type" value="Genomic_DNA"/>
</dbReference>
<evidence type="ECO:0000313" key="2">
    <source>
        <dbReference type="Proteomes" id="UP000035900"/>
    </source>
</evidence>
<evidence type="ECO:0000313" key="1">
    <source>
        <dbReference type="EMBL" id="KMQ72401.1"/>
    </source>
</evidence>